<feature type="region of interest" description="Disordered" evidence="10">
    <location>
        <begin position="658"/>
        <end position="907"/>
    </location>
</feature>
<keyword evidence="4 11" id="KW-1133">Transmembrane helix</keyword>
<reference evidence="13" key="1">
    <citation type="journal article" date="2020" name="Fungal Divers.">
        <title>Resolving the Mortierellaceae phylogeny through synthesis of multi-gene phylogenetics and phylogenomics.</title>
        <authorList>
            <person name="Vandepol N."/>
            <person name="Liber J."/>
            <person name="Desiro A."/>
            <person name="Na H."/>
            <person name="Kennedy M."/>
            <person name="Barry K."/>
            <person name="Grigoriev I.V."/>
            <person name="Miller A.N."/>
            <person name="O'Donnell K."/>
            <person name="Stajich J.E."/>
            <person name="Bonito G."/>
        </authorList>
    </citation>
    <scope>NUCLEOTIDE SEQUENCE</scope>
    <source>
        <strain evidence="13">KOD1015</strain>
    </source>
</reference>
<evidence type="ECO:0000259" key="12">
    <source>
        <dbReference type="Pfam" id="PF01529"/>
    </source>
</evidence>
<feature type="region of interest" description="Disordered" evidence="10">
    <location>
        <begin position="412"/>
        <end position="445"/>
    </location>
</feature>
<evidence type="ECO:0000256" key="5">
    <source>
        <dbReference type="ARBA" id="ARBA00023136"/>
    </source>
</evidence>
<feature type="compositionally biased region" description="Basic and acidic residues" evidence="10">
    <location>
        <begin position="167"/>
        <end position="176"/>
    </location>
</feature>
<feature type="compositionally biased region" description="Gly residues" evidence="10">
    <location>
        <begin position="182"/>
        <end position="193"/>
    </location>
</feature>
<protein>
    <recommendedName>
        <fullName evidence="12">Palmitoyltransferase DHHC domain-containing protein</fullName>
    </recommendedName>
</protein>
<feature type="compositionally biased region" description="Low complexity" evidence="10">
    <location>
        <begin position="52"/>
        <end position="71"/>
    </location>
</feature>
<evidence type="ECO:0000256" key="4">
    <source>
        <dbReference type="ARBA" id="ARBA00022989"/>
    </source>
</evidence>
<evidence type="ECO:0000313" key="13">
    <source>
        <dbReference type="EMBL" id="KAF9578888.1"/>
    </source>
</evidence>
<feature type="region of interest" description="Disordered" evidence="10">
    <location>
        <begin position="1"/>
        <end position="33"/>
    </location>
</feature>
<feature type="region of interest" description="Disordered" evidence="10">
    <location>
        <begin position="941"/>
        <end position="978"/>
    </location>
</feature>
<dbReference type="Proteomes" id="UP000780801">
    <property type="component" value="Unassembled WGS sequence"/>
</dbReference>
<feature type="compositionally biased region" description="Basic and acidic residues" evidence="10">
    <location>
        <begin position="715"/>
        <end position="729"/>
    </location>
</feature>
<feature type="compositionally biased region" description="Basic and acidic residues" evidence="10">
    <location>
        <begin position="1"/>
        <end position="11"/>
    </location>
</feature>
<keyword evidence="14" id="KW-1185">Reference proteome</keyword>
<evidence type="ECO:0000256" key="7">
    <source>
        <dbReference type="ARBA" id="ARBA00023288"/>
    </source>
</evidence>
<evidence type="ECO:0000256" key="1">
    <source>
        <dbReference type="ARBA" id="ARBA00004141"/>
    </source>
</evidence>
<dbReference type="GO" id="GO:0019706">
    <property type="term" value="F:protein-cysteine S-palmitoyltransferase activity"/>
    <property type="evidence" value="ECO:0007669"/>
    <property type="project" value="UniProtKB-EC"/>
</dbReference>
<comment type="catalytic activity">
    <reaction evidence="9">
        <text>L-cysteinyl-[protein] + hexadecanoyl-CoA = S-hexadecanoyl-L-cysteinyl-[protein] + CoA</text>
        <dbReference type="Rhea" id="RHEA:36683"/>
        <dbReference type="Rhea" id="RHEA-COMP:10131"/>
        <dbReference type="Rhea" id="RHEA-COMP:11032"/>
        <dbReference type="ChEBI" id="CHEBI:29950"/>
        <dbReference type="ChEBI" id="CHEBI:57287"/>
        <dbReference type="ChEBI" id="CHEBI:57379"/>
        <dbReference type="ChEBI" id="CHEBI:74151"/>
        <dbReference type="EC" id="2.3.1.225"/>
    </reaction>
</comment>
<feature type="compositionally biased region" description="Low complexity" evidence="10">
    <location>
        <begin position="849"/>
        <end position="875"/>
    </location>
</feature>
<keyword evidence="5 11" id="KW-0472">Membrane</keyword>
<feature type="compositionally biased region" description="Polar residues" evidence="10">
    <location>
        <begin position="671"/>
        <end position="683"/>
    </location>
</feature>
<keyword evidence="3 11" id="KW-0812">Transmembrane</keyword>
<keyword evidence="6" id="KW-0564">Palmitate</keyword>
<evidence type="ECO:0000256" key="2">
    <source>
        <dbReference type="ARBA" id="ARBA00022679"/>
    </source>
</evidence>
<dbReference type="Pfam" id="PF01529">
    <property type="entry name" value="DHHC"/>
    <property type="match status" value="1"/>
</dbReference>
<feature type="region of interest" description="Disordered" evidence="10">
    <location>
        <begin position="223"/>
        <end position="247"/>
    </location>
</feature>
<comment type="subcellular location">
    <subcellularLocation>
        <location evidence="1">Membrane</location>
        <topology evidence="1">Multi-pass membrane protein</topology>
    </subcellularLocation>
</comment>
<name>A0A9P6KBK8_9FUNG</name>
<evidence type="ECO:0000256" key="10">
    <source>
        <dbReference type="SAM" id="MobiDB-lite"/>
    </source>
</evidence>
<evidence type="ECO:0000256" key="3">
    <source>
        <dbReference type="ARBA" id="ARBA00022692"/>
    </source>
</evidence>
<feature type="compositionally biased region" description="Low complexity" evidence="10">
    <location>
        <begin position="432"/>
        <end position="441"/>
    </location>
</feature>
<keyword evidence="8" id="KW-0012">Acyltransferase</keyword>
<gene>
    <name evidence="13" type="ORF">BGW38_005095</name>
</gene>
<comment type="caution">
    <text evidence="13">The sequence shown here is derived from an EMBL/GenBank/DDBJ whole genome shotgun (WGS) entry which is preliminary data.</text>
</comment>
<organism evidence="13 14">
    <name type="scientific">Lunasporangiospora selenospora</name>
    <dbReference type="NCBI Taxonomy" id="979761"/>
    <lineage>
        <taxon>Eukaryota</taxon>
        <taxon>Fungi</taxon>
        <taxon>Fungi incertae sedis</taxon>
        <taxon>Mucoromycota</taxon>
        <taxon>Mortierellomycotina</taxon>
        <taxon>Mortierellomycetes</taxon>
        <taxon>Mortierellales</taxon>
        <taxon>Mortierellaceae</taxon>
        <taxon>Lunasporangiospora</taxon>
    </lineage>
</organism>
<keyword evidence="2" id="KW-0808">Transferase</keyword>
<feature type="transmembrane region" description="Helical" evidence="11">
    <location>
        <begin position="358"/>
        <end position="378"/>
    </location>
</feature>
<feature type="non-terminal residue" evidence="13">
    <location>
        <position position="1027"/>
    </location>
</feature>
<dbReference type="InterPro" id="IPR001594">
    <property type="entry name" value="Palmitoyltrfase_DHHC"/>
</dbReference>
<accession>A0A9P6KBK8</accession>
<feature type="compositionally biased region" description="Polar residues" evidence="10">
    <location>
        <begin position="730"/>
        <end position="739"/>
    </location>
</feature>
<evidence type="ECO:0000256" key="8">
    <source>
        <dbReference type="ARBA" id="ARBA00023315"/>
    </source>
</evidence>
<feature type="compositionally biased region" description="Basic residues" evidence="10">
    <location>
        <begin position="749"/>
        <end position="765"/>
    </location>
</feature>
<feature type="compositionally biased region" description="Low complexity" evidence="10">
    <location>
        <begin position="693"/>
        <end position="702"/>
    </location>
</feature>
<feature type="region of interest" description="Disordered" evidence="10">
    <location>
        <begin position="51"/>
        <end position="107"/>
    </location>
</feature>
<evidence type="ECO:0000256" key="11">
    <source>
        <dbReference type="SAM" id="Phobius"/>
    </source>
</evidence>
<feature type="compositionally biased region" description="Basic residues" evidence="10">
    <location>
        <begin position="412"/>
        <end position="431"/>
    </location>
</feature>
<feature type="compositionally biased region" description="Basic residues" evidence="10">
    <location>
        <begin position="950"/>
        <end position="976"/>
    </location>
</feature>
<dbReference type="AlphaFoldDB" id="A0A9P6KBK8"/>
<dbReference type="PANTHER" id="PTHR12246">
    <property type="entry name" value="PALMITOYLTRANSFERASE ZDHHC16"/>
    <property type="match status" value="1"/>
</dbReference>
<dbReference type="OrthoDB" id="9909019at2759"/>
<feature type="region of interest" description="Disordered" evidence="10">
    <location>
        <begin position="151"/>
        <end position="206"/>
    </location>
</feature>
<evidence type="ECO:0000256" key="6">
    <source>
        <dbReference type="ARBA" id="ARBA00023139"/>
    </source>
</evidence>
<feature type="compositionally biased region" description="Polar residues" evidence="10">
    <location>
        <begin position="784"/>
        <end position="796"/>
    </location>
</feature>
<evidence type="ECO:0000256" key="9">
    <source>
        <dbReference type="ARBA" id="ARBA00048048"/>
    </source>
</evidence>
<dbReference type="InterPro" id="IPR039859">
    <property type="entry name" value="PFA4/ZDH16/20/ERF2-like"/>
</dbReference>
<feature type="domain" description="Palmitoyltransferase DHHC" evidence="12">
    <location>
        <begin position="265"/>
        <end position="394"/>
    </location>
</feature>
<dbReference type="EMBL" id="JAABOA010003226">
    <property type="protein sequence ID" value="KAF9578888.1"/>
    <property type="molecule type" value="Genomic_DNA"/>
</dbReference>
<evidence type="ECO:0000313" key="14">
    <source>
        <dbReference type="Proteomes" id="UP000780801"/>
    </source>
</evidence>
<dbReference type="GO" id="GO:0016020">
    <property type="term" value="C:membrane"/>
    <property type="evidence" value="ECO:0007669"/>
    <property type="project" value="UniProtKB-SubCell"/>
</dbReference>
<feature type="transmembrane region" description="Helical" evidence="11">
    <location>
        <begin position="312"/>
        <end position="338"/>
    </location>
</feature>
<keyword evidence="7" id="KW-0449">Lipoprotein</keyword>
<dbReference type="PROSITE" id="PS50216">
    <property type="entry name" value="DHHC"/>
    <property type="match status" value="1"/>
</dbReference>
<sequence>MSTGRHSESYERLPALRSGAIAPQPLDHQPISVDSSPVVYGAAIPGAASIHSRSLSGASQLQQQQRQQQPQHPSPAPGYYLSMVTDEESESKEHQLQSQQHQHQLQRQAVEMLESNEQDDRRSAVSAQIQMSSITAPVSSSSGTAATASAAAVTSGSYGALESGTGDSRRRSRIESSTEGIMMGGGSGRGGLGVSTSGLPPPDLSRRQSMTIHQDEITMPVVPRAARTPTTSPSSPPVSPTSISSSVHSYPTPIATLGVSKRDGQPRWCDECEMVKPDRSHHCSECGYCVLRMDHHCPWVNGCVGFGNYKCFYLFILYASISTTWVVGSMAPLLLTVLRENNDQGPSWSTLRSFDIQWVIVMVLTSLLALLIIAFTTVHTSYILGNRTTIEALQDMRSTYIRVQYRKMSRYHHRQHSYQQQQHHHHHHHHGQSPNSNSSHQQFHHNRRPLTMISSSTAGSPQQYSMNMTELVKDMGTVGRRHHSRSASVGSGMVGANGGVAPLLPFLSEIEFNVVKVAHGERLWDRGSWLANWKSVMGESWWLWFVPYGNTPGDGIHDVYNEKVYARILADALAQARMQAVNFGGLGLGNDMNHGHGLGMSMTGAVNGVDPIGSTMAPMNTTAIGLYSRPRSESVALDMIGSPDLEQVPQQNNRVTGLEMDSHTGHVKRTPSLNKKSSSGTMDSNHDNGSGSGPSQGPLSSSELVYSTQPPPQRRRGDSESWRSAEGHSRTASHSTTGTGAPYFPTVSHGHHHHGHHHHHHHHPPQGRPRAPKSAMAPGRSREPTVTSTNSAADETNSSRRAMEQLLMSSSSSATMSPYLGEEPLPAAPSLGSISHPGQGHSGHGYGYGPAAAGSISSSGTSTPSTPKHPSSATARVSSGAYGRRSRSPKTQPPPTSTGTGTGRQRQRTLSIGAGAVIGVGVGSGSGGGASSSGSSSGAYNTYGYGHGHPQYHNHQGHHGHHHSQQHQHQHHHHHPMAVAQPAPIREFGLGLGMDGIPVDSGLGLKLSASQAGGGRTLIRAGSQPGL</sequence>
<proteinExistence type="predicted"/>
<feature type="compositionally biased region" description="Low complexity" evidence="10">
    <location>
        <begin position="96"/>
        <end position="106"/>
    </location>
</feature>